<name>A0ABY9HWJ5_9ACTN</name>
<reference evidence="1 2" key="1">
    <citation type="submission" date="2023-03" db="EMBL/GenBank/DDBJ databases">
        <title>Isolation and description of six Streptomyces strains from soil environments, able to metabolize different microbial glucans.</title>
        <authorList>
            <person name="Widen T."/>
            <person name="Larsbrink J."/>
        </authorList>
    </citation>
    <scope>NUCLEOTIDE SEQUENCE [LARGE SCALE GENOMIC DNA]</scope>
    <source>
        <strain evidence="1 2">Mut2</strain>
    </source>
</reference>
<keyword evidence="2" id="KW-1185">Reference proteome</keyword>
<dbReference type="RefSeq" id="WP_306085443.1">
    <property type="nucleotide sequence ID" value="NZ_CP120992.1"/>
</dbReference>
<dbReference type="EMBL" id="CP120992">
    <property type="protein sequence ID" value="WLQ38754.1"/>
    <property type="molecule type" value="Genomic_DNA"/>
</dbReference>
<evidence type="ECO:0000313" key="2">
    <source>
        <dbReference type="Proteomes" id="UP001229952"/>
    </source>
</evidence>
<proteinExistence type="predicted"/>
<organism evidence="1 2">
    <name type="scientific">Streptomyces laculatispora</name>
    <dbReference type="NCBI Taxonomy" id="887464"/>
    <lineage>
        <taxon>Bacteria</taxon>
        <taxon>Bacillati</taxon>
        <taxon>Actinomycetota</taxon>
        <taxon>Actinomycetes</taxon>
        <taxon>Kitasatosporales</taxon>
        <taxon>Streptomycetaceae</taxon>
        <taxon>Streptomyces</taxon>
    </lineage>
</organism>
<protein>
    <submittedName>
        <fullName evidence="1">Uncharacterized protein</fullName>
    </submittedName>
</protein>
<dbReference type="Proteomes" id="UP001229952">
    <property type="component" value="Chromosome"/>
</dbReference>
<accession>A0ABY9HWJ5</accession>
<evidence type="ECO:0000313" key="1">
    <source>
        <dbReference type="EMBL" id="WLQ38754.1"/>
    </source>
</evidence>
<gene>
    <name evidence="1" type="ORF">P8A22_01030</name>
</gene>
<sequence>MDRSVLTQAFTWTNSASASGVAVSAAAVGRLVDGPGGRAPASPSRSSP</sequence>